<evidence type="ECO:0000313" key="1">
    <source>
        <dbReference type="EMBL" id="KAF9578151.1"/>
    </source>
</evidence>
<organism evidence="1 2">
    <name type="scientific">Lunasporangiospora selenospora</name>
    <dbReference type="NCBI Taxonomy" id="979761"/>
    <lineage>
        <taxon>Eukaryota</taxon>
        <taxon>Fungi</taxon>
        <taxon>Fungi incertae sedis</taxon>
        <taxon>Mucoromycota</taxon>
        <taxon>Mortierellomycotina</taxon>
        <taxon>Mortierellomycetes</taxon>
        <taxon>Mortierellales</taxon>
        <taxon>Mortierellaceae</taxon>
        <taxon>Lunasporangiospora</taxon>
    </lineage>
</organism>
<reference evidence="1" key="1">
    <citation type="journal article" date="2020" name="Fungal Divers.">
        <title>Resolving the Mortierellaceae phylogeny through synthesis of multi-gene phylogenetics and phylogenomics.</title>
        <authorList>
            <person name="Vandepol N."/>
            <person name="Liber J."/>
            <person name="Desiro A."/>
            <person name="Na H."/>
            <person name="Kennedy M."/>
            <person name="Barry K."/>
            <person name="Grigoriev I.V."/>
            <person name="Miller A.N."/>
            <person name="O'Donnell K."/>
            <person name="Stajich J.E."/>
            <person name="Bonito G."/>
        </authorList>
    </citation>
    <scope>NUCLEOTIDE SEQUENCE</scope>
    <source>
        <strain evidence="1">KOD1015</strain>
    </source>
</reference>
<sequence>MVFGILKRVLLDTHSTDSLTSARLNCPHRSDLIRVLVQNLENSSTTIPQCRATLELVHDVLKHRRQMVRRHNDNAGRQTVQTLGTETPGLLSASTLLIQQLAWSPRLWIKLTERMVEFPELQRPTIVVMIDLFNSLPSSLKPSGAFFDGSYDSAAGVCRDRVLGCLEQ</sequence>
<protein>
    <submittedName>
        <fullName evidence="1">Uncharacterized protein</fullName>
    </submittedName>
</protein>
<feature type="non-terminal residue" evidence="1">
    <location>
        <position position="168"/>
    </location>
</feature>
<dbReference type="EMBL" id="JAABOA010003954">
    <property type="protein sequence ID" value="KAF9578151.1"/>
    <property type="molecule type" value="Genomic_DNA"/>
</dbReference>
<keyword evidence="2" id="KW-1185">Reference proteome</keyword>
<accession>A0A9P6FNZ9</accession>
<evidence type="ECO:0000313" key="2">
    <source>
        <dbReference type="Proteomes" id="UP000780801"/>
    </source>
</evidence>
<dbReference type="AlphaFoldDB" id="A0A9P6FNZ9"/>
<gene>
    <name evidence="1" type="ORF">BGW38_006201</name>
</gene>
<proteinExistence type="predicted"/>
<dbReference type="Proteomes" id="UP000780801">
    <property type="component" value="Unassembled WGS sequence"/>
</dbReference>
<name>A0A9P6FNZ9_9FUNG</name>
<comment type="caution">
    <text evidence="1">The sequence shown here is derived from an EMBL/GenBank/DDBJ whole genome shotgun (WGS) entry which is preliminary data.</text>
</comment>